<dbReference type="EMBL" id="VBOT01000124">
    <property type="protein sequence ID" value="TMQ49355.1"/>
    <property type="molecule type" value="Genomic_DNA"/>
</dbReference>
<dbReference type="CDD" id="cd03139">
    <property type="entry name" value="GATase1_PfpI_2"/>
    <property type="match status" value="1"/>
</dbReference>
<dbReference type="Pfam" id="PF01965">
    <property type="entry name" value="DJ-1_PfpI"/>
    <property type="match status" value="1"/>
</dbReference>
<evidence type="ECO:0000259" key="1">
    <source>
        <dbReference type="Pfam" id="PF01965"/>
    </source>
</evidence>
<dbReference type="PANTHER" id="PTHR43130">
    <property type="entry name" value="ARAC-FAMILY TRANSCRIPTIONAL REGULATOR"/>
    <property type="match status" value="1"/>
</dbReference>
<dbReference type="InterPro" id="IPR029062">
    <property type="entry name" value="Class_I_gatase-like"/>
</dbReference>
<organism evidence="2 3">
    <name type="scientific">Eiseniibacteriota bacterium</name>
    <dbReference type="NCBI Taxonomy" id="2212470"/>
    <lineage>
        <taxon>Bacteria</taxon>
        <taxon>Candidatus Eiseniibacteriota</taxon>
    </lineage>
</organism>
<dbReference type="Proteomes" id="UP000320184">
    <property type="component" value="Unassembled WGS sequence"/>
</dbReference>
<dbReference type="InterPro" id="IPR002818">
    <property type="entry name" value="DJ-1/PfpI"/>
</dbReference>
<proteinExistence type="predicted"/>
<comment type="caution">
    <text evidence="2">The sequence shown here is derived from an EMBL/GenBank/DDBJ whole genome shotgun (WGS) entry which is preliminary data.</text>
</comment>
<feature type="domain" description="DJ-1/PfpI" evidence="1">
    <location>
        <begin position="19"/>
        <end position="180"/>
    </location>
</feature>
<accession>A0A538SDA2</accession>
<dbReference type="PANTHER" id="PTHR43130:SF3">
    <property type="entry name" value="HTH-TYPE TRANSCRIPTIONAL REGULATOR RV1931C"/>
    <property type="match status" value="1"/>
</dbReference>
<gene>
    <name evidence="2" type="ORF">E6K73_10165</name>
</gene>
<evidence type="ECO:0000313" key="2">
    <source>
        <dbReference type="EMBL" id="TMQ49355.1"/>
    </source>
</evidence>
<sequence length="319" mass="33796">MTLVDAAAVAAHPAPPRARVAILLFDGVEIIDSMGPYEVFGAAGFDVYTVGAAKRPVTSAMGQTLVPRYALGEAPRADVLVVPGGGVGSALHDSSTMAWVRTTAPGTRLTMSVCNGAFILASAGLLDGLSATTTAHNIARLREQYPKVHVVDDQRFVDNGRIITTGGLSAGIDGALHVVERLRGVGEAQQVALGEEYEWSGHARFARAALADQLIPDVPMDHLGTWDVVRTEGDRDHWELVLHGTSDLAAETLLDQVGRELASRGKWLAAAGDGRKANGTRAWRFTGRNGEPWDGTMSVEPRSAGSHEYTVKLSIARSG</sequence>
<dbReference type="SUPFAM" id="SSF52317">
    <property type="entry name" value="Class I glutamine amidotransferase-like"/>
    <property type="match status" value="1"/>
</dbReference>
<name>A0A538SDA2_UNCEI</name>
<protein>
    <submittedName>
        <fullName evidence="2">DJ-1/PfpI family protein</fullName>
    </submittedName>
</protein>
<dbReference type="InterPro" id="IPR052158">
    <property type="entry name" value="INH-QAR"/>
</dbReference>
<evidence type="ECO:0000313" key="3">
    <source>
        <dbReference type="Proteomes" id="UP000320184"/>
    </source>
</evidence>
<dbReference type="AlphaFoldDB" id="A0A538SDA2"/>
<reference evidence="2 3" key="1">
    <citation type="journal article" date="2019" name="Nat. Microbiol.">
        <title>Mediterranean grassland soil C-N compound turnover is dependent on rainfall and depth, and is mediated by genomically divergent microorganisms.</title>
        <authorList>
            <person name="Diamond S."/>
            <person name="Andeer P.F."/>
            <person name="Li Z."/>
            <person name="Crits-Christoph A."/>
            <person name="Burstein D."/>
            <person name="Anantharaman K."/>
            <person name="Lane K.R."/>
            <person name="Thomas B.C."/>
            <person name="Pan C."/>
            <person name="Northen T.R."/>
            <person name="Banfield J.F."/>
        </authorList>
    </citation>
    <scope>NUCLEOTIDE SEQUENCE [LARGE SCALE GENOMIC DNA]</scope>
    <source>
        <strain evidence="2">WS_3</strain>
    </source>
</reference>
<dbReference type="Gene3D" id="3.40.50.880">
    <property type="match status" value="1"/>
</dbReference>